<dbReference type="InterPro" id="IPR036625">
    <property type="entry name" value="E3-bd_dom_sf"/>
</dbReference>
<evidence type="ECO:0000256" key="1">
    <source>
        <dbReference type="ARBA" id="ARBA00023125"/>
    </source>
</evidence>
<feature type="region of interest" description="Disordered" evidence="2">
    <location>
        <begin position="53"/>
        <end position="80"/>
    </location>
</feature>
<proteinExistence type="predicted"/>
<dbReference type="InterPro" id="IPR042261">
    <property type="entry name" value="Lsr2-like_dimerization"/>
</dbReference>
<dbReference type="InterPro" id="IPR024412">
    <property type="entry name" value="Lsr2_dim_dom"/>
</dbReference>
<dbReference type="Pfam" id="PF23359">
    <property type="entry name" value="Lsr2_DNA-bd"/>
    <property type="match status" value="1"/>
</dbReference>
<keyword evidence="6" id="KW-1185">Reference proteome</keyword>
<feature type="domain" description="Lsr2 DNA-binding" evidence="4">
    <location>
        <begin position="74"/>
        <end position="109"/>
    </location>
</feature>
<reference evidence="6" key="1">
    <citation type="journal article" date="2019" name="Int. J. Syst. Evol. Microbiol.">
        <title>The Global Catalogue of Microorganisms (GCM) 10K type strain sequencing project: providing services to taxonomists for standard genome sequencing and annotation.</title>
        <authorList>
            <consortium name="The Broad Institute Genomics Platform"/>
            <consortium name="The Broad Institute Genome Sequencing Center for Infectious Disease"/>
            <person name="Wu L."/>
            <person name="Ma J."/>
        </authorList>
    </citation>
    <scope>NUCLEOTIDE SEQUENCE [LARGE SCALE GENOMIC DNA]</scope>
    <source>
        <strain evidence="6">CGMCC 4.7132</strain>
    </source>
</reference>
<dbReference type="EMBL" id="JBHSFP010000031">
    <property type="protein sequence ID" value="MFC4535401.1"/>
    <property type="molecule type" value="Genomic_DNA"/>
</dbReference>
<dbReference type="InterPro" id="IPR055370">
    <property type="entry name" value="Lsr2_DNA-bd"/>
</dbReference>
<organism evidence="5 6">
    <name type="scientific">Sphaerisporangium dianthi</name>
    <dbReference type="NCBI Taxonomy" id="1436120"/>
    <lineage>
        <taxon>Bacteria</taxon>
        <taxon>Bacillati</taxon>
        <taxon>Actinomycetota</taxon>
        <taxon>Actinomycetes</taxon>
        <taxon>Streptosporangiales</taxon>
        <taxon>Streptosporangiaceae</taxon>
        <taxon>Sphaerisporangium</taxon>
    </lineage>
</organism>
<evidence type="ECO:0000259" key="4">
    <source>
        <dbReference type="Pfam" id="PF23359"/>
    </source>
</evidence>
<evidence type="ECO:0000259" key="3">
    <source>
        <dbReference type="Pfam" id="PF11774"/>
    </source>
</evidence>
<dbReference type="Proteomes" id="UP001596004">
    <property type="component" value="Unassembled WGS sequence"/>
</dbReference>
<gene>
    <name evidence="5" type="ORF">ACFO60_31955</name>
</gene>
<evidence type="ECO:0000313" key="5">
    <source>
        <dbReference type="EMBL" id="MFC4535401.1"/>
    </source>
</evidence>
<dbReference type="RefSeq" id="WP_380847890.1">
    <property type="nucleotide sequence ID" value="NZ_JBHSFP010000031.1"/>
</dbReference>
<accession>A0ABV9CQE6</accession>
<keyword evidence="1" id="KW-0238">DNA-binding</keyword>
<evidence type="ECO:0000256" key="2">
    <source>
        <dbReference type="SAM" id="MobiDB-lite"/>
    </source>
</evidence>
<dbReference type="Gene3D" id="3.30.60.230">
    <property type="entry name" value="Lsr2, dimerization domain"/>
    <property type="match status" value="1"/>
</dbReference>
<evidence type="ECO:0000313" key="6">
    <source>
        <dbReference type="Proteomes" id="UP001596004"/>
    </source>
</evidence>
<comment type="caution">
    <text evidence="5">The sequence shown here is derived from an EMBL/GenBank/DDBJ whole genome shotgun (WGS) entry which is preliminary data.</text>
</comment>
<protein>
    <submittedName>
        <fullName evidence="5">Lsr2 family protein</fullName>
    </submittedName>
</protein>
<name>A0ABV9CQE6_9ACTN</name>
<dbReference type="Pfam" id="PF11774">
    <property type="entry name" value="Lsr2"/>
    <property type="match status" value="1"/>
</dbReference>
<dbReference type="Gene3D" id="4.10.320.10">
    <property type="entry name" value="E3-binding domain"/>
    <property type="match status" value="1"/>
</dbReference>
<sequence>MATQIQKLLIDDLDGSTAEETVAFAIDGTSYEIDLSGENVKKLREVLTPFVSSARRGESAPARGRKRGGSQPSARDKSAEIRAWAKGQGLNVSERGRIASHVVQQYEAAH</sequence>
<feature type="domain" description="Lsr2 dimerization" evidence="3">
    <location>
        <begin position="1"/>
        <end position="56"/>
    </location>
</feature>